<gene>
    <name evidence="2" type="ORF">SEMRO_786_G202190.1</name>
</gene>
<reference evidence="2" key="1">
    <citation type="submission" date="2020-06" db="EMBL/GenBank/DDBJ databases">
        <authorList>
            <consortium name="Plant Systems Biology data submission"/>
        </authorList>
    </citation>
    <scope>NUCLEOTIDE SEQUENCE</scope>
    <source>
        <strain evidence="2">D6</strain>
    </source>
</reference>
<feature type="compositionally biased region" description="Polar residues" evidence="1">
    <location>
        <begin position="55"/>
        <end position="83"/>
    </location>
</feature>
<dbReference type="Proteomes" id="UP001153069">
    <property type="component" value="Unassembled WGS sequence"/>
</dbReference>
<sequence length="111" mass="12146">MVSSDPLKNSSKQINDAQAFARGHDEITNRAALRAGLKNLENSGVFPLALKVGGQTPTDKLSQYTHTKNQHNGNSQTTQVSQQDNDHDTNNMATMNINDISLSATLYRTMT</sequence>
<keyword evidence="3" id="KW-1185">Reference proteome</keyword>
<feature type="region of interest" description="Disordered" evidence="1">
    <location>
        <begin position="55"/>
        <end position="95"/>
    </location>
</feature>
<organism evidence="2 3">
    <name type="scientific">Seminavis robusta</name>
    <dbReference type="NCBI Taxonomy" id="568900"/>
    <lineage>
        <taxon>Eukaryota</taxon>
        <taxon>Sar</taxon>
        <taxon>Stramenopiles</taxon>
        <taxon>Ochrophyta</taxon>
        <taxon>Bacillariophyta</taxon>
        <taxon>Bacillariophyceae</taxon>
        <taxon>Bacillariophycidae</taxon>
        <taxon>Naviculales</taxon>
        <taxon>Naviculaceae</taxon>
        <taxon>Seminavis</taxon>
    </lineage>
</organism>
<dbReference type="EMBL" id="CAICTM010000785">
    <property type="protein sequence ID" value="CAB9516476.1"/>
    <property type="molecule type" value="Genomic_DNA"/>
</dbReference>
<protein>
    <submittedName>
        <fullName evidence="2">Uncharacterized protein</fullName>
    </submittedName>
</protein>
<proteinExistence type="predicted"/>
<evidence type="ECO:0000313" key="2">
    <source>
        <dbReference type="EMBL" id="CAB9516476.1"/>
    </source>
</evidence>
<accession>A0A9N8HJS4</accession>
<evidence type="ECO:0000256" key="1">
    <source>
        <dbReference type="SAM" id="MobiDB-lite"/>
    </source>
</evidence>
<evidence type="ECO:0000313" key="3">
    <source>
        <dbReference type="Proteomes" id="UP001153069"/>
    </source>
</evidence>
<dbReference type="AlphaFoldDB" id="A0A9N8HJS4"/>
<comment type="caution">
    <text evidence="2">The sequence shown here is derived from an EMBL/GenBank/DDBJ whole genome shotgun (WGS) entry which is preliminary data.</text>
</comment>
<name>A0A9N8HJS4_9STRA</name>